<dbReference type="GO" id="GO:0005737">
    <property type="term" value="C:cytoplasm"/>
    <property type="evidence" value="ECO:0007669"/>
    <property type="project" value="TreeGrafter"/>
</dbReference>
<dbReference type="InterPro" id="IPR019832">
    <property type="entry name" value="Mn/Fe_SOD_C"/>
</dbReference>
<sequence>MMNKRTFLKRSATLALGASLSPLFLQSCQEEGPKKEGEPQKEEATGGLSEFVLPALPYAADALLPHIDTETMNIHHGKHHAGYVKKLNAALADNPLQKEANNLEDLLGRLEDKEEHTALRNNGGGHYNHSLFWTNMSPEGGGTPEGEFGQALAQAFGSFENFAKEFKAAAASRFGSGWAWLAVNAKKELYICSTPNQDNPLMAKIVEQAGQPILGLDVWEHAYYLNYQNQRKAYINSFFNIINWSAVSQNWSNIVK</sequence>
<dbReference type="Pfam" id="PF00081">
    <property type="entry name" value="Sod_Fe_N"/>
    <property type="match status" value="1"/>
</dbReference>
<dbReference type="InterPro" id="IPR036324">
    <property type="entry name" value="Mn/Fe_SOD_N_sf"/>
</dbReference>
<protein>
    <recommendedName>
        <fullName evidence="2 6">Superoxide dismutase</fullName>
        <ecNumber evidence="2 6">1.15.1.1</ecNumber>
    </recommendedName>
</protein>
<evidence type="ECO:0000313" key="10">
    <source>
        <dbReference type="Proteomes" id="UP000007519"/>
    </source>
</evidence>
<evidence type="ECO:0000259" key="7">
    <source>
        <dbReference type="Pfam" id="PF00081"/>
    </source>
</evidence>
<dbReference type="AlphaFoldDB" id="H6L6A2"/>
<dbReference type="InterPro" id="IPR019831">
    <property type="entry name" value="Mn/Fe_SOD_N"/>
</dbReference>
<dbReference type="GO" id="GO:0004784">
    <property type="term" value="F:superoxide dismutase activity"/>
    <property type="evidence" value="ECO:0007669"/>
    <property type="project" value="UniProtKB-EC"/>
</dbReference>
<dbReference type="PROSITE" id="PS00088">
    <property type="entry name" value="SOD_MN"/>
    <property type="match status" value="1"/>
</dbReference>
<evidence type="ECO:0000256" key="6">
    <source>
        <dbReference type="RuleBase" id="RU000414"/>
    </source>
</evidence>
<name>H6L6A2_SAPGL</name>
<dbReference type="PANTHER" id="PTHR43595">
    <property type="entry name" value="37S RIBOSOMAL PROTEIN S26, MITOCHONDRIAL"/>
    <property type="match status" value="1"/>
</dbReference>
<dbReference type="Pfam" id="PF02777">
    <property type="entry name" value="Sod_Fe_C"/>
    <property type="match status" value="1"/>
</dbReference>
<dbReference type="PRINTS" id="PR01703">
    <property type="entry name" value="MNSODISMTASE"/>
</dbReference>
<dbReference type="Gene3D" id="3.55.40.20">
    <property type="entry name" value="Iron/manganese superoxide dismutase, C-terminal domain"/>
    <property type="match status" value="1"/>
</dbReference>
<feature type="domain" description="Manganese/iron superoxide dismutase N-terminal" evidence="7">
    <location>
        <begin position="51"/>
        <end position="137"/>
    </location>
</feature>
<dbReference type="InterPro" id="IPR001189">
    <property type="entry name" value="Mn/Fe_SOD"/>
</dbReference>
<dbReference type="PIRSF" id="PIRSF000349">
    <property type="entry name" value="SODismutase"/>
    <property type="match status" value="1"/>
</dbReference>
<organism evidence="9 10">
    <name type="scientific">Saprospira grandis (strain Lewin)</name>
    <dbReference type="NCBI Taxonomy" id="984262"/>
    <lineage>
        <taxon>Bacteria</taxon>
        <taxon>Pseudomonadati</taxon>
        <taxon>Bacteroidota</taxon>
        <taxon>Saprospiria</taxon>
        <taxon>Saprospirales</taxon>
        <taxon>Saprospiraceae</taxon>
        <taxon>Saprospira</taxon>
    </lineage>
</organism>
<reference evidence="9 10" key="1">
    <citation type="journal article" date="2012" name="Stand. Genomic Sci.">
        <title>Complete genome sequencing and analysis of Saprospira grandis str. Lewin, a predatory marine bacterium.</title>
        <authorList>
            <person name="Saw J.H."/>
            <person name="Yuryev A."/>
            <person name="Kanbe M."/>
            <person name="Hou S."/>
            <person name="Young A.G."/>
            <person name="Aizawa S."/>
            <person name="Alam M."/>
        </authorList>
    </citation>
    <scope>NUCLEOTIDE SEQUENCE [LARGE SCALE GENOMIC DNA]</scope>
    <source>
        <strain evidence="9 10">Lewin</strain>
    </source>
</reference>
<dbReference type="STRING" id="984262.SGRA_0264"/>
<evidence type="ECO:0000256" key="2">
    <source>
        <dbReference type="ARBA" id="ARBA00012682"/>
    </source>
</evidence>
<evidence type="ECO:0000256" key="1">
    <source>
        <dbReference type="ARBA" id="ARBA00008714"/>
    </source>
</evidence>
<dbReference type="SUPFAM" id="SSF46609">
    <property type="entry name" value="Fe,Mn superoxide dismutase (SOD), N-terminal domain"/>
    <property type="match status" value="1"/>
</dbReference>
<dbReference type="PROSITE" id="PS51257">
    <property type="entry name" value="PROKAR_LIPOPROTEIN"/>
    <property type="match status" value="1"/>
</dbReference>
<accession>H6L6A2</accession>
<keyword evidence="3 5" id="KW-0479">Metal-binding</keyword>
<evidence type="ECO:0000259" key="8">
    <source>
        <dbReference type="Pfam" id="PF02777"/>
    </source>
</evidence>
<dbReference type="InterPro" id="IPR019833">
    <property type="entry name" value="Mn/Fe_SOD_BS"/>
</dbReference>
<keyword evidence="10" id="KW-1185">Reference proteome</keyword>
<feature type="domain" description="Manganese/iron superoxide dismutase C-terminal" evidence="8">
    <location>
        <begin position="144"/>
        <end position="249"/>
    </location>
</feature>
<dbReference type="FunFam" id="1.10.287.990:FF:000001">
    <property type="entry name" value="Superoxide dismutase"/>
    <property type="match status" value="1"/>
</dbReference>
<feature type="binding site" evidence="5">
    <location>
        <position position="217"/>
    </location>
    <ligand>
        <name>Mn(2+)</name>
        <dbReference type="ChEBI" id="CHEBI:29035"/>
    </ligand>
</feature>
<dbReference type="FunFam" id="3.55.40.20:FF:000001">
    <property type="entry name" value="Superoxide dismutase"/>
    <property type="match status" value="1"/>
</dbReference>
<dbReference type="RefSeq" id="WP_014373251.1">
    <property type="nucleotide sequence ID" value="NC_016940.1"/>
</dbReference>
<feature type="binding site" evidence="5">
    <location>
        <position position="221"/>
    </location>
    <ligand>
        <name>Mn(2+)</name>
        <dbReference type="ChEBI" id="CHEBI:29035"/>
    </ligand>
</feature>
<comment type="catalytic activity">
    <reaction evidence="6">
        <text>2 superoxide + 2 H(+) = H2O2 + O2</text>
        <dbReference type="Rhea" id="RHEA:20696"/>
        <dbReference type="ChEBI" id="CHEBI:15378"/>
        <dbReference type="ChEBI" id="CHEBI:15379"/>
        <dbReference type="ChEBI" id="CHEBI:16240"/>
        <dbReference type="ChEBI" id="CHEBI:18421"/>
        <dbReference type="EC" id="1.15.1.1"/>
    </reaction>
</comment>
<comment type="similarity">
    <text evidence="1 6">Belongs to the iron/manganese superoxide dismutase family.</text>
</comment>
<dbReference type="GO" id="GO:0030145">
    <property type="term" value="F:manganese ion binding"/>
    <property type="evidence" value="ECO:0007669"/>
    <property type="project" value="UniProtKB-ARBA"/>
</dbReference>
<dbReference type="HOGENOM" id="CLU_031625_0_1_10"/>
<comment type="function">
    <text evidence="6">Destroys radicals which are normally produced within the cells and which are toxic to biological systems.</text>
</comment>
<evidence type="ECO:0000256" key="4">
    <source>
        <dbReference type="ARBA" id="ARBA00023002"/>
    </source>
</evidence>
<dbReference type="KEGG" id="sgn:SGRA_0264"/>
<feature type="binding site" evidence="5">
    <location>
        <position position="75"/>
    </location>
    <ligand>
        <name>Mn(2+)</name>
        <dbReference type="ChEBI" id="CHEBI:29035"/>
    </ligand>
</feature>
<dbReference type="SUPFAM" id="SSF54719">
    <property type="entry name" value="Fe,Mn superoxide dismutase (SOD), C-terminal domain"/>
    <property type="match status" value="1"/>
</dbReference>
<proteinExistence type="inferred from homology"/>
<dbReference type="eggNOG" id="COG0605">
    <property type="taxonomic scope" value="Bacteria"/>
</dbReference>
<dbReference type="PANTHER" id="PTHR43595:SF2">
    <property type="entry name" value="SMALL RIBOSOMAL SUBUNIT PROTEIN MS42"/>
    <property type="match status" value="1"/>
</dbReference>
<keyword evidence="4 6" id="KW-0560">Oxidoreductase</keyword>
<dbReference type="EMBL" id="CP002831">
    <property type="protein sequence ID" value="AFC23003.1"/>
    <property type="molecule type" value="Genomic_DNA"/>
</dbReference>
<dbReference type="EC" id="1.15.1.1" evidence="2 6"/>
<dbReference type="Proteomes" id="UP000007519">
    <property type="component" value="Chromosome"/>
</dbReference>
<feature type="binding site" evidence="5">
    <location>
        <position position="129"/>
    </location>
    <ligand>
        <name>Mn(2+)</name>
        <dbReference type="ChEBI" id="CHEBI:29035"/>
    </ligand>
</feature>
<dbReference type="Gene3D" id="1.10.287.990">
    <property type="entry name" value="Fe,Mn superoxide dismutase (SOD) domain"/>
    <property type="match status" value="1"/>
</dbReference>
<evidence type="ECO:0000313" key="9">
    <source>
        <dbReference type="EMBL" id="AFC23003.1"/>
    </source>
</evidence>
<dbReference type="InterPro" id="IPR036314">
    <property type="entry name" value="SOD_C_sf"/>
</dbReference>
<evidence type="ECO:0000256" key="3">
    <source>
        <dbReference type="ARBA" id="ARBA00022723"/>
    </source>
</evidence>
<gene>
    <name evidence="9" type="primary">sodA</name>
    <name evidence="9" type="ordered locus">SGRA_0264</name>
</gene>
<evidence type="ECO:0000256" key="5">
    <source>
        <dbReference type="PIRSR" id="PIRSR000349-1"/>
    </source>
</evidence>